<sequence>MTNQSENDRIAEATYPQVIDRLRAQLAFLVTCDRLKNVVRTTHLHDGSRAENSAEHSWHLALTALTLAEYAPPDVNLPRVVELLVIHDLVEIYAGDLYFGATDEQHDEQALQEQAAAQALFGLLPVDRRGHFQKLWEEFEAKQTSEARFAKALDALQPMLLTWGEGGKGCLEREPDLTARRLLMLKEKHLQAFPALWRWAQQMIDEATRLGTIAAG</sequence>
<evidence type="ECO:0000313" key="4">
    <source>
        <dbReference type="EMBL" id="SMB85829.1"/>
    </source>
</evidence>
<dbReference type="OrthoDB" id="9796032at2"/>
<dbReference type="Proteomes" id="UP000192582">
    <property type="component" value="Unassembled WGS sequence"/>
</dbReference>
<dbReference type="InterPro" id="IPR039356">
    <property type="entry name" value="YfbR/HDDC2"/>
</dbReference>
<evidence type="ECO:0000259" key="3">
    <source>
        <dbReference type="Pfam" id="PF13023"/>
    </source>
</evidence>
<dbReference type="EMBL" id="FWWU01000008">
    <property type="protein sequence ID" value="SMB85829.1"/>
    <property type="molecule type" value="Genomic_DNA"/>
</dbReference>
<dbReference type="GO" id="GO:0005737">
    <property type="term" value="C:cytoplasm"/>
    <property type="evidence" value="ECO:0007669"/>
    <property type="project" value="TreeGrafter"/>
</dbReference>
<proteinExistence type="predicted"/>
<name>A0A1W1UXQ8_9DEIO</name>
<evidence type="ECO:0000313" key="5">
    <source>
        <dbReference type="Proteomes" id="UP000192582"/>
    </source>
</evidence>
<feature type="domain" description="HD" evidence="3">
    <location>
        <begin position="32"/>
        <end position="176"/>
    </location>
</feature>
<dbReference type="Pfam" id="PF13023">
    <property type="entry name" value="HD_3"/>
    <property type="match status" value="1"/>
</dbReference>
<dbReference type="PANTHER" id="PTHR11845">
    <property type="entry name" value="5'-DEOXYNUCLEOTIDASE HDDC2"/>
    <property type="match status" value="1"/>
</dbReference>
<reference evidence="4 5" key="1">
    <citation type="submission" date="2017-04" db="EMBL/GenBank/DDBJ databases">
        <authorList>
            <person name="Afonso C.L."/>
            <person name="Miller P.J."/>
            <person name="Scott M.A."/>
            <person name="Spackman E."/>
            <person name="Goraichik I."/>
            <person name="Dimitrov K.M."/>
            <person name="Suarez D.L."/>
            <person name="Swayne D.E."/>
        </authorList>
    </citation>
    <scope>NUCLEOTIDE SEQUENCE [LARGE SCALE GENOMIC DNA]</scope>
    <source>
        <strain evidence="4 5">KR-140</strain>
    </source>
</reference>
<gene>
    <name evidence="4" type="ORF">SAMN00790413_03558</name>
</gene>
<evidence type="ECO:0000256" key="1">
    <source>
        <dbReference type="ARBA" id="ARBA00022723"/>
    </source>
</evidence>
<dbReference type="InterPro" id="IPR006674">
    <property type="entry name" value="HD_domain"/>
</dbReference>
<dbReference type="AlphaFoldDB" id="A0A1W1UXQ8"/>
<accession>A0A1W1UXQ8</accession>
<dbReference type="STRING" id="695939.SAMN00790413_03558"/>
<keyword evidence="5" id="KW-1185">Reference proteome</keyword>
<keyword evidence="1" id="KW-0479">Metal-binding</keyword>
<dbReference type="RefSeq" id="WP_084047478.1">
    <property type="nucleotide sequence ID" value="NZ_FWWU01000008.1"/>
</dbReference>
<dbReference type="PANTHER" id="PTHR11845:SF13">
    <property type="entry name" value="5'-DEOXYNUCLEOTIDASE HDDC2"/>
    <property type="match status" value="1"/>
</dbReference>
<dbReference type="SUPFAM" id="SSF109604">
    <property type="entry name" value="HD-domain/PDEase-like"/>
    <property type="match status" value="1"/>
</dbReference>
<dbReference type="GO" id="GO:0002953">
    <property type="term" value="F:5'-deoxynucleotidase activity"/>
    <property type="evidence" value="ECO:0007669"/>
    <property type="project" value="InterPro"/>
</dbReference>
<dbReference type="GO" id="GO:0046872">
    <property type="term" value="F:metal ion binding"/>
    <property type="evidence" value="ECO:0007669"/>
    <property type="project" value="UniProtKB-KW"/>
</dbReference>
<keyword evidence="2 4" id="KW-0378">Hydrolase</keyword>
<evidence type="ECO:0000256" key="2">
    <source>
        <dbReference type="ARBA" id="ARBA00022801"/>
    </source>
</evidence>
<organism evidence="4 5">
    <name type="scientific">Deinococcus hopiensis KR-140</name>
    <dbReference type="NCBI Taxonomy" id="695939"/>
    <lineage>
        <taxon>Bacteria</taxon>
        <taxon>Thermotogati</taxon>
        <taxon>Deinococcota</taxon>
        <taxon>Deinococci</taxon>
        <taxon>Deinococcales</taxon>
        <taxon>Deinococcaceae</taxon>
        <taxon>Deinococcus</taxon>
    </lineage>
</organism>
<dbReference type="Gene3D" id="1.10.3210.10">
    <property type="entry name" value="Hypothetical protein af1432"/>
    <property type="match status" value="1"/>
</dbReference>
<protein>
    <submittedName>
        <fullName evidence="4">Putative hydrolases of HD superfamily</fullName>
    </submittedName>
</protein>